<name>A0ABR2TI09_9ROSI</name>
<comment type="caution">
    <text evidence="1">The sequence shown here is derived from an EMBL/GenBank/DDBJ whole genome shotgun (WGS) entry which is preliminary data.</text>
</comment>
<reference evidence="1 2" key="1">
    <citation type="journal article" date="2024" name="G3 (Bethesda)">
        <title>Genome assembly of Hibiscus sabdariffa L. provides insights into metabolisms of medicinal natural products.</title>
        <authorList>
            <person name="Kim T."/>
        </authorList>
    </citation>
    <scope>NUCLEOTIDE SEQUENCE [LARGE SCALE GENOMIC DNA]</scope>
    <source>
        <strain evidence="1">TK-2024</strain>
        <tissue evidence="1">Old leaves</tissue>
    </source>
</reference>
<sequence length="110" mass="11565">MDVLSLPDGVVDVVPLQVVPPTLPIDSSCVPVDVVPTVSVVDLAGAATSEVDAYFSGGADCRPTNPILVEFNEWISGRDDGADLVRCDPHPSLPTKRALGGFDPPKIKWA</sequence>
<accession>A0ABR2TI09</accession>
<organism evidence="1 2">
    <name type="scientific">Hibiscus sabdariffa</name>
    <name type="common">roselle</name>
    <dbReference type="NCBI Taxonomy" id="183260"/>
    <lineage>
        <taxon>Eukaryota</taxon>
        <taxon>Viridiplantae</taxon>
        <taxon>Streptophyta</taxon>
        <taxon>Embryophyta</taxon>
        <taxon>Tracheophyta</taxon>
        <taxon>Spermatophyta</taxon>
        <taxon>Magnoliopsida</taxon>
        <taxon>eudicotyledons</taxon>
        <taxon>Gunneridae</taxon>
        <taxon>Pentapetalae</taxon>
        <taxon>rosids</taxon>
        <taxon>malvids</taxon>
        <taxon>Malvales</taxon>
        <taxon>Malvaceae</taxon>
        <taxon>Malvoideae</taxon>
        <taxon>Hibiscus</taxon>
    </lineage>
</organism>
<protein>
    <submittedName>
        <fullName evidence="1">Uncharacterized protein</fullName>
    </submittedName>
</protein>
<proteinExistence type="predicted"/>
<keyword evidence="2" id="KW-1185">Reference proteome</keyword>
<dbReference type="Proteomes" id="UP001396334">
    <property type="component" value="Unassembled WGS sequence"/>
</dbReference>
<dbReference type="EMBL" id="JBBPBN010000005">
    <property type="protein sequence ID" value="KAK9037122.1"/>
    <property type="molecule type" value="Genomic_DNA"/>
</dbReference>
<evidence type="ECO:0000313" key="2">
    <source>
        <dbReference type="Proteomes" id="UP001396334"/>
    </source>
</evidence>
<evidence type="ECO:0000313" key="1">
    <source>
        <dbReference type="EMBL" id="KAK9037122.1"/>
    </source>
</evidence>
<gene>
    <name evidence="1" type="ORF">V6N11_022044</name>
</gene>